<evidence type="ECO:0000256" key="10">
    <source>
        <dbReference type="ARBA" id="ARBA00030988"/>
    </source>
</evidence>
<comment type="subcellular location">
    <subcellularLocation>
        <location evidence="1">Cytoplasm</location>
    </subcellularLocation>
</comment>
<evidence type="ECO:0000256" key="2">
    <source>
        <dbReference type="ARBA" id="ARBA00010752"/>
    </source>
</evidence>
<dbReference type="OrthoDB" id="8421503at2"/>
<evidence type="ECO:0000256" key="11">
    <source>
        <dbReference type="ARBA" id="ARBA00033276"/>
    </source>
</evidence>
<dbReference type="PANTHER" id="PTHR30478:SF0">
    <property type="entry name" value="BETA SLIDING CLAMP"/>
    <property type="match status" value="1"/>
</dbReference>
<evidence type="ECO:0000256" key="5">
    <source>
        <dbReference type="ARBA" id="ARBA00022679"/>
    </source>
</evidence>
<dbReference type="InterPro" id="IPR022637">
    <property type="entry name" value="DNA_polIII_beta_cen"/>
</dbReference>
<dbReference type="SUPFAM" id="SSF55979">
    <property type="entry name" value="DNA clamp"/>
    <property type="match status" value="2"/>
</dbReference>
<organism evidence="14 15">
    <name type="scientific">Rhodovarius crocodyli</name>
    <dbReference type="NCBI Taxonomy" id="1979269"/>
    <lineage>
        <taxon>Bacteria</taxon>
        <taxon>Pseudomonadati</taxon>
        <taxon>Pseudomonadota</taxon>
        <taxon>Alphaproteobacteria</taxon>
        <taxon>Acetobacterales</taxon>
        <taxon>Roseomonadaceae</taxon>
        <taxon>Rhodovarius</taxon>
    </lineage>
</organism>
<dbReference type="GO" id="GO:0005737">
    <property type="term" value="C:cytoplasm"/>
    <property type="evidence" value="ECO:0007669"/>
    <property type="project" value="UniProtKB-SubCell"/>
</dbReference>
<dbReference type="GO" id="GO:0009360">
    <property type="term" value="C:DNA polymerase III complex"/>
    <property type="evidence" value="ECO:0007669"/>
    <property type="project" value="InterPro"/>
</dbReference>
<dbReference type="InterPro" id="IPR046938">
    <property type="entry name" value="DNA_clamp_sf"/>
</dbReference>
<feature type="domain" description="DNA polymerase III beta sliding clamp C-terminal" evidence="13">
    <location>
        <begin position="276"/>
        <end position="382"/>
    </location>
</feature>
<keyword evidence="6 14" id="KW-0548">Nucleotidyltransferase</keyword>
<dbReference type="Pfam" id="PF02767">
    <property type="entry name" value="DNA_pol3_beta_2"/>
    <property type="match status" value="1"/>
</dbReference>
<keyword evidence="15" id="KW-1185">Reference proteome</keyword>
<dbReference type="InterPro" id="IPR001001">
    <property type="entry name" value="DNA_polIII_beta"/>
</dbReference>
<dbReference type="GO" id="GO:0003677">
    <property type="term" value="F:DNA binding"/>
    <property type="evidence" value="ECO:0007669"/>
    <property type="project" value="UniProtKB-KW"/>
</dbReference>
<dbReference type="SMART" id="SM00480">
    <property type="entry name" value="POL3Bc"/>
    <property type="match status" value="1"/>
</dbReference>
<dbReference type="NCBIfam" id="TIGR00663">
    <property type="entry name" value="dnan"/>
    <property type="match status" value="1"/>
</dbReference>
<accession>A0A437MF89</accession>
<sequence>MFDNAFKDNIVGAVSCDAQFLRAALDKAFLAVNAKLKVPALHHVLVRNDKLYATDMEMMIFVDLPPGSCSGSAFLTDPERLLAILKTADGRITVEGRRQDVKDGDAICSILVRAGDASIWSPSCPVEDFPALDRLKEAKERLTLTAEQLALAFSCVAPAISTEATRYYLNGICFDMRSEPAGFTMAATDGHRLATFDFPVEPKVAMKPIIPKLAITSLQKLLKGSRSDVLLKIGDTRAEFSSADWALTTKLIDGSFPEYGRVAATSLESKGTANWVVSADKAAFASTLARVHIQGKSAPVKLTSSGELVSGNQVDGQASAPISGALITGVPQDVGFNGKYFAEALKSAPGDRISLFFQDPGGPFLLKVPGRDDWSTTLMPLRL</sequence>
<keyword evidence="8" id="KW-0239">DNA-directed DNA polymerase</keyword>
<dbReference type="Proteomes" id="UP000282957">
    <property type="component" value="Unassembled WGS sequence"/>
</dbReference>
<name>A0A437MF89_9PROT</name>
<evidence type="ECO:0000256" key="1">
    <source>
        <dbReference type="ARBA" id="ARBA00004496"/>
    </source>
</evidence>
<evidence type="ECO:0000256" key="6">
    <source>
        <dbReference type="ARBA" id="ARBA00022695"/>
    </source>
</evidence>
<evidence type="ECO:0000256" key="4">
    <source>
        <dbReference type="ARBA" id="ARBA00022490"/>
    </source>
</evidence>
<feature type="domain" description="DNA polymerase III beta sliding clamp central" evidence="12">
    <location>
        <begin position="145"/>
        <end position="258"/>
    </location>
</feature>
<comment type="similarity">
    <text evidence="2">Belongs to the beta sliding clamp family.</text>
</comment>
<dbReference type="GO" id="GO:0008408">
    <property type="term" value="F:3'-5' exonuclease activity"/>
    <property type="evidence" value="ECO:0007669"/>
    <property type="project" value="InterPro"/>
</dbReference>
<dbReference type="InterPro" id="IPR022635">
    <property type="entry name" value="DNA_polIII_beta_C"/>
</dbReference>
<proteinExistence type="inferred from homology"/>
<keyword evidence="5 14" id="KW-0808">Transferase</keyword>
<keyword evidence="7" id="KW-0235">DNA replication</keyword>
<reference evidence="14 15" key="1">
    <citation type="submission" date="2019-01" db="EMBL/GenBank/DDBJ databases">
        <authorList>
            <person name="Chen W.-M."/>
        </authorList>
    </citation>
    <scope>NUCLEOTIDE SEQUENCE [LARGE SCALE GENOMIC DNA]</scope>
    <source>
        <strain evidence="14 15">CCP-6</strain>
    </source>
</reference>
<evidence type="ECO:0000313" key="15">
    <source>
        <dbReference type="Proteomes" id="UP000282957"/>
    </source>
</evidence>
<dbReference type="RefSeq" id="WP_127788222.1">
    <property type="nucleotide sequence ID" value="NZ_SACL01000004.1"/>
</dbReference>
<dbReference type="GO" id="GO:0006271">
    <property type="term" value="P:DNA strand elongation involved in DNA replication"/>
    <property type="evidence" value="ECO:0007669"/>
    <property type="project" value="TreeGrafter"/>
</dbReference>
<dbReference type="Pfam" id="PF02768">
    <property type="entry name" value="DNA_pol3_beta_3"/>
    <property type="match status" value="1"/>
</dbReference>
<dbReference type="Gene3D" id="3.70.10.10">
    <property type="match status" value="1"/>
</dbReference>
<comment type="caution">
    <text evidence="14">The sequence shown here is derived from an EMBL/GenBank/DDBJ whole genome shotgun (WGS) entry which is preliminary data.</text>
</comment>
<evidence type="ECO:0000259" key="12">
    <source>
        <dbReference type="Pfam" id="PF02767"/>
    </source>
</evidence>
<dbReference type="PANTHER" id="PTHR30478">
    <property type="entry name" value="DNA POLYMERASE III SUBUNIT BETA"/>
    <property type="match status" value="1"/>
</dbReference>
<keyword evidence="9" id="KW-0238">DNA-binding</keyword>
<protein>
    <recommendedName>
        <fullName evidence="3">Beta sliding clamp</fullName>
    </recommendedName>
    <alternativeName>
        <fullName evidence="11">Beta-clamp processivity factor</fullName>
    </alternativeName>
    <alternativeName>
        <fullName evidence="10">DNA polymerase III beta sliding clamp subunit</fullName>
    </alternativeName>
</protein>
<evidence type="ECO:0000256" key="7">
    <source>
        <dbReference type="ARBA" id="ARBA00022705"/>
    </source>
</evidence>
<dbReference type="EMBL" id="SACL01000004">
    <property type="protein sequence ID" value="RVT96289.1"/>
    <property type="molecule type" value="Genomic_DNA"/>
</dbReference>
<evidence type="ECO:0000256" key="3">
    <source>
        <dbReference type="ARBA" id="ARBA00021035"/>
    </source>
</evidence>
<dbReference type="AlphaFoldDB" id="A0A437MF89"/>
<evidence type="ECO:0000256" key="8">
    <source>
        <dbReference type="ARBA" id="ARBA00022932"/>
    </source>
</evidence>
<dbReference type="CDD" id="cd00140">
    <property type="entry name" value="beta_clamp"/>
    <property type="match status" value="1"/>
</dbReference>
<evidence type="ECO:0000313" key="14">
    <source>
        <dbReference type="EMBL" id="RVT96289.1"/>
    </source>
</evidence>
<evidence type="ECO:0000256" key="9">
    <source>
        <dbReference type="ARBA" id="ARBA00023125"/>
    </source>
</evidence>
<gene>
    <name evidence="14" type="primary">dnaN</name>
    <name evidence="14" type="ORF">EOD42_14355</name>
</gene>
<dbReference type="GO" id="GO:0003887">
    <property type="term" value="F:DNA-directed DNA polymerase activity"/>
    <property type="evidence" value="ECO:0007669"/>
    <property type="project" value="UniProtKB-KW"/>
</dbReference>
<keyword evidence="4" id="KW-0963">Cytoplasm</keyword>
<evidence type="ECO:0000259" key="13">
    <source>
        <dbReference type="Pfam" id="PF02768"/>
    </source>
</evidence>
<dbReference type="Gene3D" id="3.10.150.10">
    <property type="entry name" value="DNA Polymerase III, subunit A, domain 2"/>
    <property type="match status" value="1"/>
</dbReference>